<feature type="transmembrane region" description="Helical" evidence="8">
    <location>
        <begin position="73"/>
        <end position="94"/>
    </location>
</feature>
<keyword evidence="7" id="KW-0676">Redox-active center</keyword>
<dbReference type="GO" id="GO:0015035">
    <property type="term" value="F:protein-disulfide reductase activity"/>
    <property type="evidence" value="ECO:0007669"/>
    <property type="project" value="InterPro"/>
</dbReference>
<evidence type="ECO:0000256" key="6">
    <source>
        <dbReference type="ARBA" id="ARBA00023136"/>
    </source>
</evidence>
<accession>A0A220VC22</accession>
<evidence type="ECO:0000256" key="3">
    <source>
        <dbReference type="ARBA" id="ARBA00022692"/>
    </source>
</evidence>
<organism evidence="9 10">
    <name type="scientific">Paraphotobacterium marinum</name>
    <dbReference type="NCBI Taxonomy" id="1755811"/>
    <lineage>
        <taxon>Bacteria</taxon>
        <taxon>Pseudomonadati</taxon>
        <taxon>Pseudomonadota</taxon>
        <taxon>Gammaproteobacteria</taxon>
        <taxon>Vibrionales</taxon>
        <taxon>Vibrionaceae</taxon>
        <taxon>Paraphotobacterium</taxon>
    </lineage>
</organism>
<dbReference type="GO" id="GO:0005886">
    <property type="term" value="C:plasma membrane"/>
    <property type="evidence" value="ECO:0007669"/>
    <property type="project" value="UniProtKB-SubCell"/>
</dbReference>
<keyword evidence="2" id="KW-1003">Cell membrane</keyword>
<dbReference type="EMBL" id="CP022355">
    <property type="protein sequence ID" value="ASK77722.1"/>
    <property type="molecule type" value="Genomic_DNA"/>
</dbReference>
<dbReference type="GO" id="GO:0006457">
    <property type="term" value="P:protein folding"/>
    <property type="evidence" value="ECO:0007669"/>
    <property type="project" value="InterPro"/>
</dbReference>
<evidence type="ECO:0000313" key="10">
    <source>
        <dbReference type="Proteomes" id="UP000242175"/>
    </source>
</evidence>
<keyword evidence="4" id="KW-0813">Transport</keyword>
<evidence type="ECO:0000256" key="2">
    <source>
        <dbReference type="ARBA" id="ARBA00022475"/>
    </source>
</evidence>
<dbReference type="Proteomes" id="UP000242175">
    <property type="component" value="Chromosome large"/>
</dbReference>
<comment type="subcellular location">
    <subcellularLocation>
        <location evidence="1">Cell membrane</location>
        <topology evidence="1">Multi-pass membrane protein</topology>
    </subcellularLocation>
</comment>
<reference evidence="9 10" key="1">
    <citation type="journal article" date="2016" name="Int. J. Syst. Evol. Microbiol.">
        <title>Paraphotobacterium marinum gen. nov., sp. nov., a member of the family Vibrionaceae, isolated from surface seawater.</title>
        <authorList>
            <person name="Huang Z."/>
            <person name="Dong C."/>
            <person name="Shao Z."/>
        </authorList>
    </citation>
    <scope>NUCLEOTIDE SEQUENCE [LARGE SCALE GENOMIC DNA]</scope>
    <source>
        <strain evidence="9 10">NSCS20N07D</strain>
    </source>
</reference>
<gene>
    <name evidence="9" type="ORF">CF386_00785</name>
</gene>
<evidence type="ECO:0000256" key="8">
    <source>
        <dbReference type="SAM" id="Phobius"/>
    </source>
</evidence>
<evidence type="ECO:0000256" key="1">
    <source>
        <dbReference type="ARBA" id="ARBA00004651"/>
    </source>
</evidence>
<dbReference type="PANTHER" id="PTHR36570:SF2">
    <property type="entry name" value="DISULFIDE BOND FORMATION PROTEIN B"/>
    <property type="match status" value="1"/>
</dbReference>
<dbReference type="PANTHER" id="PTHR36570">
    <property type="entry name" value="DISULFIDE BOND FORMATION PROTEIN B"/>
    <property type="match status" value="1"/>
</dbReference>
<dbReference type="AlphaFoldDB" id="A0A220VC22"/>
<dbReference type="OrthoDB" id="3711263at2"/>
<dbReference type="Gene3D" id="1.20.1550.10">
    <property type="entry name" value="DsbB-like"/>
    <property type="match status" value="1"/>
</dbReference>
<proteinExistence type="predicted"/>
<keyword evidence="3 8" id="KW-0812">Transmembrane</keyword>
<keyword evidence="6 8" id="KW-0472">Membrane</keyword>
<keyword evidence="5 8" id="KW-1133">Transmembrane helix</keyword>
<dbReference type="InterPro" id="IPR003752">
    <property type="entry name" value="DiS_bond_form_DsbB/BdbC"/>
</dbReference>
<protein>
    <recommendedName>
        <fullName evidence="11">Disulfide bond formation protein B</fullName>
    </recommendedName>
</protein>
<sequence length="99" mass="11490">MLVLLITATKGALLNIEHIQLELHPPLFSACSQETNYFPKSFPLNEWFPSLFKSYGDCSMVKWSFFNIPLTHWLLLFFILYILVSIVGLISLILDNKKR</sequence>
<evidence type="ECO:0000313" key="9">
    <source>
        <dbReference type="EMBL" id="ASK77722.1"/>
    </source>
</evidence>
<evidence type="ECO:0000256" key="4">
    <source>
        <dbReference type="ARBA" id="ARBA00022982"/>
    </source>
</evidence>
<evidence type="ECO:0000256" key="7">
    <source>
        <dbReference type="ARBA" id="ARBA00023284"/>
    </source>
</evidence>
<dbReference type="Pfam" id="PF02600">
    <property type="entry name" value="DsbB"/>
    <property type="match status" value="1"/>
</dbReference>
<evidence type="ECO:0000256" key="5">
    <source>
        <dbReference type="ARBA" id="ARBA00022989"/>
    </source>
</evidence>
<keyword evidence="4" id="KW-0249">Electron transport</keyword>
<keyword evidence="10" id="KW-1185">Reference proteome</keyword>
<dbReference type="InterPro" id="IPR023380">
    <property type="entry name" value="DsbB-like_sf"/>
</dbReference>
<evidence type="ECO:0008006" key="11">
    <source>
        <dbReference type="Google" id="ProtNLM"/>
    </source>
</evidence>
<dbReference type="KEGG" id="pmai:CF386_00785"/>
<dbReference type="SUPFAM" id="SSF158442">
    <property type="entry name" value="DsbB-like"/>
    <property type="match status" value="1"/>
</dbReference>
<dbReference type="InterPro" id="IPR050183">
    <property type="entry name" value="DsbB"/>
</dbReference>
<name>A0A220VC22_9GAMM</name>